<dbReference type="EMBL" id="FNRA01000003">
    <property type="protein sequence ID" value="SEA40744.1"/>
    <property type="molecule type" value="Genomic_DNA"/>
</dbReference>
<dbReference type="AlphaFoldDB" id="A0A1H4AY35"/>
<dbReference type="STRING" id="425514.SAMN05443550_103131"/>
<organism evidence="4 5">
    <name type="scientific">Pedobacter hartonius</name>
    <dbReference type="NCBI Taxonomy" id="425514"/>
    <lineage>
        <taxon>Bacteria</taxon>
        <taxon>Pseudomonadati</taxon>
        <taxon>Bacteroidota</taxon>
        <taxon>Sphingobacteriia</taxon>
        <taxon>Sphingobacteriales</taxon>
        <taxon>Sphingobacteriaceae</taxon>
        <taxon>Pedobacter</taxon>
    </lineage>
</organism>
<dbReference type="Gene3D" id="3.40.50.2300">
    <property type="match status" value="1"/>
</dbReference>
<dbReference type="Pfam" id="PF00072">
    <property type="entry name" value="Response_reg"/>
    <property type="match status" value="1"/>
</dbReference>
<dbReference type="SUPFAM" id="SSF52172">
    <property type="entry name" value="CheY-like"/>
    <property type="match status" value="1"/>
</dbReference>
<dbReference type="RefSeq" id="WP_090555791.1">
    <property type="nucleotide sequence ID" value="NZ_FNRA01000003.1"/>
</dbReference>
<dbReference type="InterPro" id="IPR011006">
    <property type="entry name" value="CheY-like_superfamily"/>
</dbReference>
<evidence type="ECO:0000259" key="3">
    <source>
        <dbReference type="PROSITE" id="PS50930"/>
    </source>
</evidence>
<protein>
    <submittedName>
        <fullName evidence="4">Two component transcriptional regulator, LytTR family</fullName>
    </submittedName>
</protein>
<dbReference type="PROSITE" id="PS50930">
    <property type="entry name" value="HTH_LYTTR"/>
    <property type="match status" value="1"/>
</dbReference>
<dbReference type="OrthoDB" id="9787344at2"/>
<dbReference type="Proteomes" id="UP000198850">
    <property type="component" value="Unassembled WGS sequence"/>
</dbReference>
<feature type="domain" description="HTH LytTR-type" evidence="3">
    <location>
        <begin position="140"/>
        <end position="240"/>
    </location>
</feature>
<evidence type="ECO:0000259" key="2">
    <source>
        <dbReference type="PROSITE" id="PS50110"/>
    </source>
</evidence>
<dbReference type="SMART" id="SM00850">
    <property type="entry name" value="LytTR"/>
    <property type="match status" value="1"/>
</dbReference>
<reference evidence="4 5" key="1">
    <citation type="submission" date="2016-10" db="EMBL/GenBank/DDBJ databases">
        <authorList>
            <person name="de Groot N.N."/>
        </authorList>
    </citation>
    <scope>NUCLEOTIDE SEQUENCE [LARGE SCALE GENOMIC DNA]</scope>
    <source>
        <strain evidence="4 5">DSM 19033</strain>
    </source>
</reference>
<evidence type="ECO:0000256" key="1">
    <source>
        <dbReference type="PROSITE-ProRule" id="PRU00169"/>
    </source>
</evidence>
<feature type="modified residue" description="4-aspartylphosphate" evidence="1">
    <location>
        <position position="58"/>
    </location>
</feature>
<gene>
    <name evidence="4" type="ORF">SAMN05443550_103131</name>
</gene>
<dbReference type="Gene3D" id="2.40.50.1020">
    <property type="entry name" value="LytTr DNA-binding domain"/>
    <property type="match status" value="1"/>
</dbReference>
<evidence type="ECO:0000313" key="5">
    <source>
        <dbReference type="Proteomes" id="UP000198850"/>
    </source>
</evidence>
<dbReference type="GO" id="GO:0000156">
    <property type="term" value="F:phosphorelay response regulator activity"/>
    <property type="evidence" value="ECO:0007669"/>
    <property type="project" value="InterPro"/>
</dbReference>
<dbReference type="PANTHER" id="PTHR37299">
    <property type="entry name" value="TRANSCRIPTIONAL REGULATOR-RELATED"/>
    <property type="match status" value="1"/>
</dbReference>
<keyword evidence="1" id="KW-0597">Phosphoprotein</keyword>
<proteinExistence type="predicted"/>
<dbReference type="Pfam" id="PF04397">
    <property type="entry name" value="LytTR"/>
    <property type="match status" value="1"/>
</dbReference>
<dbReference type="InterPro" id="IPR046947">
    <property type="entry name" value="LytR-like"/>
</dbReference>
<dbReference type="PANTHER" id="PTHR37299:SF1">
    <property type="entry name" value="STAGE 0 SPORULATION PROTEIN A HOMOLOG"/>
    <property type="match status" value="1"/>
</dbReference>
<dbReference type="SMART" id="SM00448">
    <property type="entry name" value="REC"/>
    <property type="match status" value="1"/>
</dbReference>
<feature type="domain" description="Response regulatory" evidence="2">
    <location>
        <begin position="6"/>
        <end position="119"/>
    </location>
</feature>
<dbReference type="GO" id="GO:0003677">
    <property type="term" value="F:DNA binding"/>
    <property type="evidence" value="ECO:0007669"/>
    <property type="project" value="InterPro"/>
</dbReference>
<keyword evidence="5" id="KW-1185">Reference proteome</keyword>
<accession>A0A1H4AY35</accession>
<dbReference type="InterPro" id="IPR001789">
    <property type="entry name" value="Sig_transdc_resp-reg_receiver"/>
</dbReference>
<name>A0A1H4AY35_9SPHI</name>
<dbReference type="PROSITE" id="PS50110">
    <property type="entry name" value="RESPONSE_REGULATORY"/>
    <property type="match status" value="1"/>
</dbReference>
<dbReference type="InterPro" id="IPR007492">
    <property type="entry name" value="LytTR_DNA-bd_dom"/>
</dbReference>
<evidence type="ECO:0000313" key="4">
    <source>
        <dbReference type="EMBL" id="SEA40744.1"/>
    </source>
</evidence>
<sequence length="248" mass="28322">MKNILKCVIVDDEQHAIDLLTDYIAELPSLSLLKTFRNPFLALDGITPEDEIDIIFLDINMPGISGLELAKSLRNKSKKLVFTTAHAQYALDAFEVRADHYLLKPIRISKFVGLMAEIVDDLASAVKHTAAADKTSFFFIKGDEKSKFIRIDTNDIVLVEGLKNYIIIYTKQEKFTTYLTMTEVEKALEADGQFMRVHKSFIVKVEEIRKVLGNTILLKNERQIILGVSYKERFNAYLKENTLRTGRK</sequence>